<comment type="subcellular location">
    <subcellularLocation>
        <location evidence="1">Membrane</location>
        <topology evidence="1">Multi-pass membrane protein</topology>
    </subcellularLocation>
</comment>
<dbReference type="PROSITE" id="PS50850">
    <property type="entry name" value="MFS"/>
    <property type="match status" value="1"/>
</dbReference>
<evidence type="ECO:0000313" key="10">
    <source>
        <dbReference type="Proteomes" id="UP001149165"/>
    </source>
</evidence>
<dbReference type="PANTHER" id="PTHR48022:SF52">
    <property type="entry name" value="SUGAR TRANSPORTER, PUTATIVE-RELATED"/>
    <property type="match status" value="1"/>
</dbReference>
<evidence type="ECO:0000256" key="2">
    <source>
        <dbReference type="ARBA" id="ARBA00010992"/>
    </source>
</evidence>
<feature type="transmembrane region" description="Helical" evidence="7">
    <location>
        <begin position="99"/>
        <end position="118"/>
    </location>
</feature>
<feature type="transmembrane region" description="Helical" evidence="7">
    <location>
        <begin position="361"/>
        <end position="380"/>
    </location>
</feature>
<reference evidence="9" key="1">
    <citation type="submission" date="2022-11" db="EMBL/GenBank/DDBJ databases">
        <authorList>
            <person name="Petersen C."/>
        </authorList>
    </citation>
    <scope>NUCLEOTIDE SEQUENCE</scope>
    <source>
        <strain evidence="9">IBT 30069</strain>
    </source>
</reference>
<feature type="transmembrane region" description="Helical" evidence="7">
    <location>
        <begin position="279"/>
        <end position="300"/>
    </location>
</feature>
<keyword evidence="10" id="KW-1185">Reference proteome</keyword>
<feature type="domain" description="Major facilitator superfamily (MFS) profile" evidence="8">
    <location>
        <begin position="31"/>
        <end position="440"/>
    </location>
</feature>
<keyword evidence="3 7" id="KW-0812">Transmembrane</keyword>
<evidence type="ECO:0000256" key="4">
    <source>
        <dbReference type="ARBA" id="ARBA00022989"/>
    </source>
</evidence>
<comment type="similarity">
    <text evidence="2">Belongs to the major facilitator superfamily. Sugar transporter (TC 2.A.1.1) family.</text>
</comment>
<protein>
    <submittedName>
        <fullName evidence="9">General substrate transporter</fullName>
    </submittedName>
</protein>
<feature type="transmembrane region" description="Helical" evidence="7">
    <location>
        <begin position="162"/>
        <end position="183"/>
    </location>
</feature>
<evidence type="ECO:0000259" key="8">
    <source>
        <dbReference type="PROSITE" id="PS50850"/>
    </source>
</evidence>
<evidence type="ECO:0000256" key="1">
    <source>
        <dbReference type="ARBA" id="ARBA00004141"/>
    </source>
</evidence>
<dbReference type="InterPro" id="IPR020846">
    <property type="entry name" value="MFS_dom"/>
</dbReference>
<dbReference type="GO" id="GO:0005351">
    <property type="term" value="F:carbohydrate:proton symporter activity"/>
    <property type="evidence" value="ECO:0007669"/>
    <property type="project" value="TreeGrafter"/>
</dbReference>
<dbReference type="Proteomes" id="UP001149165">
    <property type="component" value="Unassembled WGS sequence"/>
</dbReference>
<dbReference type="InterPro" id="IPR005828">
    <property type="entry name" value="MFS_sugar_transport-like"/>
</dbReference>
<accession>A0A9W9KSK5</accession>
<feature type="transmembrane region" description="Helical" evidence="7">
    <location>
        <begin position="25"/>
        <end position="44"/>
    </location>
</feature>
<evidence type="ECO:0000256" key="3">
    <source>
        <dbReference type="ARBA" id="ARBA00022692"/>
    </source>
</evidence>
<dbReference type="AlphaFoldDB" id="A0A9W9KSK5"/>
<dbReference type="OrthoDB" id="4144250at2759"/>
<feature type="region of interest" description="Disordered" evidence="6">
    <location>
        <begin position="415"/>
        <end position="440"/>
    </location>
</feature>
<evidence type="ECO:0000313" key="9">
    <source>
        <dbReference type="EMBL" id="KAJ5116823.1"/>
    </source>
</evidence>
<dbReference type="Gene3D" id="1.20.1250.20">
    <property type="entry name" value="MFS general substrate transporter like domains"/>
    <property type="match status" value="2"/>
</dbReference>
<gene>
    <name evidence="9" type="ORF">N7456_001171</name>
</gene>
<dbReference type="SUPFAM" id="SSF103473">
    <property type="entry name" value="MFS general substrate transporter"/>
    <property type="match status" value="1"/>
</dbReference>
<keyword evidence="5 7" id="KW-0472">Membrane</keyword>
<sequence length="440" mass="49158">MAVEPFSFRAIPNNTNPRWFKDPSLKANITHCVGLCLVIFYLGYDAGLLNGLQALESWNIFFNYPKGMILGLYAATLYLPSVITAYIGDIICQHFGRRIALGIGSFLVLAGGLINALATNPAMWISGRVVIGSGGGLAKVAAPALIQEIAHPRLRPVLASCYYPFFYFGTLLSALLCFAGLYIPGEWSWRMPSIVQIISPGVVLATLLSCPESPRWLVSKGQVSKAAEILCKYHANGLPDDALVRWELTEIEAAIEGETTRHQNSYMDFLRSPGNRRRLWVLLSLCIGQNWVGNGVISYWPRYYAFYDIAWTPLPVSYTAEILPFGLRTKGLAIFTSVGTMANSFNQFVNPIALEALAWKYYAVYIAIMAFYLMFAYFMYPETRNHTVEEVSAVFDTKNSEELKEFALSETERYFASDDTNSKEKKQHDSVGVSSHKEEI</sequence>
<evidence type="ECO:0000256" key="5">
    <source>
        <dbReference type="ARBA" id="ARBA00023136"/>
    </source>
</evidence>
<comment type="caution">
    <text evidence="9">The sequence shown here is derived from an EMBL/GenBank/DDBJ whole genome shotgun (WGS) entry which is preliminary data.</text>
</comment>
<dbReference type="InterPro" id="IPR036259">
    <property type="entry name" value="MFS_trans_sf"/>
</dbReference>
<evidence type="ECO:0000256" key="7">
    <source>
        <dbReference type="SAM" id="Phobius"/>
    </source>
</evidence>
<evidence type="ECO:0000256" key="6">
    <source>
        <dbReference type="SAM" id="MobiDB-lite"/>
    </source>
</evidence>
<proteinExistence type="inferred from homology"/>
<dbReference type="Pfam" id="PF00083">
    <property type="entry name" value="Sugar_tr"/>
    <property type="match status" value="2"/>
</dbReference>
<organism evidence="9 10">
    <name type="scientific">Penicillium angulare</name>
    <dbReference type="NCBI Taxonomy" id="116970"/>
    <lineage>
        <taxon>Eukaryota</taxon>
        <taxon>Fungi</taxon>
        <taxon>Dikarya</taxon>
        <taxon>Ascomycota</taxon>
        <taxon>Pezizomycotina</taxon>
        <taxon>Eurotiomycetes</taxon>
        <taxon>Eurotiomycetidae</taxon>
        <taxon>Eurotiales</taxon>
        <taxon>Aspergillaceae</taxon>
        <taxon>Penicillium</taxon>
    </lineage>
</organism>
<dbReference type="InterPro" id="IPR050360">
    <property type="entry name" value="MFS_Sugar_Transporters"/>
</dbReference>
<feature type="transmembrane region" description="Helical" evidence="7">
    <location>
        <begin position="130"/>
        <end position="150"/>
    </location>
</feature>
<dbReference type="EMBL" id="JAPQKH010000001">
    <property type="protein sequence ID" value="KAJ5116823.1"/>
    <property type="molecule type" value="Genomic_DNA"/>
</dbReference>
<keyword evidence="4 7" id="KW-1133">Transmembrane helix</keyword>
<name>A0A9W9KSK5_9EURO</name>
<dbReference type="GO" id="GO:0016020">
    <property type="term" value="C:membrane"/>
    <property type="evidence" value="ECO:0007669"/>
    <property type="project" value="UniProtKB-SubCell"/>
</dbReference>
<feature type="transmembrane region" description="Helical" evidence="7">
    <location>
        <begin position="64"/>
        <end position="87"/>
    </location>
</feature>
<dbReference type="PANTHER" id="PTHR48022">
    <property type="entry name" value="PLASTIDIC GLUCOSE TRANSPORTER 4"/>
    <property type="match status" value="1"/>
</dbReference>
<reference evidence="9" key="2">
    <citation type="journal article" date="2023" name="IMA Fungus">
        <title>Comparative genomic study of the Penicillium genus elucidates a diverse pangenome and 15 lateral gene transfer events.</title>
        <authorList>
            <person name="Petersen C."/>
            <person name="Sorensen T."/>
            <person name="Nielsen M.R."/>
            <person name="Sondergaard T.E."/>
            <person name="Sorensen J.L."/>
            <person name="Fitzpatrick D.A."/>
            <person name="Frisvad J.C."/>
            <person name="Nielsen K.L."/>
        </authorList>
    </citation>
    <scope>NUCLEOTIDE SEQUENCE</scope>
    <source>
        <strain evidence="9">IBT 30069</strain>
    </source>
</reference>